<dbReference type="PANTHER" id="PTHR46601">
    <property type="entry name" value="ULP_PROTEASE DOMAIN-CONTAINING PROTEIN"/>
    <property type="match status" value="1"/>
</dbReference>
<evidence type="ECO:0000313" key="1">
    <source>
        <dbReference type="EMBL" id="GFS94885.1"/>
    </source>
</evidence>
<dbReference type="AlphaFoldDB" id="A0A8X6N5I9"/>
<organism evidence="1 2">
    <name type="scientific">Nephila pilipes</name>
    <name type="common">Giant wood spider</name>
    <name type="synonym">Nephila maculata</name>
    <dbReference type="NCBI Taxonomy" id="299642"/>
    <lineage>
        <taxon>Eukaryota</taxon>
        <taxon>Metazoa</taxon>
        <taxon>Ecdysozoa</taxon>
        <taxon>Arthropoda</taxon>
        <taxon>Chelicerata</taxon>
        <taxon>Arachnida</taxon>
        <taxon>Araneae</taxon>
        <taxon>Araneomorphae</taxon>
        <taxon>Entelegynae</taxon>
        <taxon>Araneoidea</taxon>
        <taxon>Nephilidae</taxon>
        <taxon>Nephila</taxon>
    </lineage>
</organism>
<name>A0A8X6N5I9_NEPPI</name>
<comment type="caution">
    <text evidence="1">The sequence shown here is derived from an EMBL/GenBank/DDBJ whole genome shotgun (WGS) entry which is preliminary data.</text>
</comment>
<dbReference type="Proteomes" id="UP000887013">
    <property type="component" value="Unassembled WGS sequence"/>
</dbReference>
<dbReference type="EMBL" id="BMAW01100428">
    <property type="protein sequence ID" value="GFS94885.1"/>
    <property type="molecule type" value="Genomic_DNA"/>
</dbReference>
<accession>A0A8X6N5I9</accession>
<sequence>MQLDKYAVATFSEVIVDNIKKFKPKFSMKKVVYQSNGVEKRFKQEFSIYLGTIIYEEFLWHFTATSHSKDAIDGLGGTLKRRMRVVTRSRKIDPHTAEEFLTFAKNVCPKITVLYISQEEINLKKQKFDNIWEPDKKEIKTIKTTRKTHFVEKVSPSCYVIGRKSEVFGLAQCDFPLGTPPLSFSPRFAADDSRRSSLNVTLSRRPQVNISVRCFCCEQCFWILTLVHFVIPADDQPRKRKWILRVLPRTKRRIFGYENSIPQDIRIIGKSNKCVKSVPRVVTETCFSDGHDPDSSPAGASAGPVHL</sequence>
<gene>
    <name evidence="1" type="primary">AVEN_239454_1</name>
    <name evidence="1" type="ORF">NPIL_105021</name>
</gene>
<reference evidence="1" key="1">
    <citation type="submission" date="2020-08" db="EMBL/GenBank/DDBJ databases">
        <title>Multicomponent nature underlies the extraordinary mechanical properties of spider dragline silk.</title>
        <authorList>
            <person name="Kono N."/>
            <person name="Nakamura H."/>
            <person name="Mori M."/>
            <person name="Yoshida Y."/>
            <person name="Ohtoshi R."/>
            <person name="Malay A.D."/>
            <person name="Moran D.A.P."/>
            <person name="Tomita M."/>
            <person name="Numata K."/>
            <person name="Arakawa K."/>
        </authorList>
    </citation>
    <scope>NUCLEOTIDE SEQUENCE</scope>
</reference>
<evidence type="ECO:0000313" key="2">
    <source>
        <dbReference type="Proteomes" id="UP000887013"/>
    </source>
</evidence>
<protein>
    <submittedName>
        <fullName evidence="1">Uncharacterized protein</fullName>
    </submittedName>
</protein>
<proteinExistence type="predicted"/>
<dbReference type="OrthoDB" id="6435713at2759"/>
<keyword evidence="2" id="KW-1185">Reference proteome</keyword>
<dbReference type="PANTHER" id="PTHR46601:SF2">
    <property type="entry name" value="UBIQUITIN-LIKE PROTEASE FAMILY PROFILE DOMAIN-CONTAINING PROTEIN"/>
    <property type="match status" value="1"/>
</dbReference>